<evidence type="ECO:0000313" key="12">
    <source>
        <dbReference type="Proteomes" id="UP000694864"/>
    </source>
</evidence>
<proteinExistence type="predicted"/>
<feature type="domain" description="Dof-type" evidence="11">
    <location>
        <begin position="22"/>
        <end position="76"/>
    </location>
</feature>
<dbReference type="PROSITE" id="PS01361">
    <property type="entry name" value="ZF_DOF_1"/>
    <property type="match status" value="1"/>
</dbReference>
<evidence type="ECO:0000313" key="13">
    <source>
        <dbReference type="RefSeq" id="XP_010439530.1"/>
    </source>
</evidence>
<protein>
    <recommendedName>
        <fullName evidence="9">Dof zinc finger protein</fullName>
    </recommendedName>
</protein>
<reference evidence="13" key="2">
    <citation type="submission" date="2025-08" db="UniProtKB">
        <authorList>
            <consortium name="RefSeq"/>
        </authorList>
    </citation>
    <scope>IDENTIFICATION</scope>
    <source>
        <tissue evidence="13">Leaf</tissue>
    </source>
</reference>
<reference evidence="12" key="1">
    <citation type="journal article" date="2014" name="Nat. Commun.">
        <title>The emerging biofuel crop Camelina sativa retains a highly undifferentiated hexaploid genome structure.</title>
        <authorList>
            <person name="Kagale S."/>
            <person name="Koh C."/>
            <person name="Nixon J."/>
            <person name="Bollina V."/>
            <person name="Clarke W.E."/>
            <person name="Tuteja R."/>
            <person name="Spillane C."/>
            <person name="Robinson S.J."/>
            <person name="Links M.G."/>
            <person name="Clarke C."/>
            <person name="Higgins E.E."/>
            <person name="Huebert T."/>
            <person name="Sharpe A.G."/>
            <person name="Parkin I.A."/>
        </authorList>
    </citation>
    <scope>NUCLEOTIDE SEQUENCE [LARGE SCALE GENOMIC DNA]</scope>
    <source>
        <strain evidence="12">cv. DH55</strain>
    </source>
</reference>
<dbReference type="RefSeq" id="XP_010439530.1">
    <property type="nucleotide sequence ID" value="XM_010441228.2"/>
</dbReference>
<keyword evidence="3 9" id="KW-0862">Zinc</keyword>
<evidence type="ECO:0000256" key="6">
    <source>
        <dbReference type="ARBA" id="ARBA00023163"/>
    </source>
</evidence>
<keyword evidence="7 8" id="KW-0539">Nucleus</keyword>
<feature type="compositionally biased region" description="Polar residues" evidence="10">
    <location>
        <begin position="229"/>
        <end position="238"/>
    </location>
</feature>
<feature type="region of interest" description="Disordered" evidence="10">
    <location>
        <begin position="214"/>
        <end position="246"/>
    </location>
</feature>
<comment type="subcellular location">
    <subcellularLocation>
        <location evidence="8 9">Nucleus</location>
    </subcellularLocation>
</comment>
<dbReference type="PANTHER" id="PTHR31992">
    <property type="entry name" value="DOF ZINC FINGER PROTEIN DOF1.4-RELATED"/>
    <property type="match status" value="1"/>
</dbReference>
<evidence type="ECO:0000256" key="4">
    <source>
        <dbReference type="ARBA" id="ARBA00023015"/>
    </source>
</evidence>
<evidence type="ECO:0000256" key="2">
    <source>
        <dbReference type="ARBA" id="ARBA00022771"/>
    </source>
</evidence>
<evidence type="ECO:0000256" key="1">
    <source>
        <dbReference type="ARBA" id="ARBA00022723"/>
    </source>
</evidence>
<dbReference type="Pfam" id="PF02701">
    <property type="entry name" value="Zn_ribbon_Dof"/>
    <property type="match status" value="1"/>
</dbReference>
<dbReference type="InterPro" id="IPR003851">
    <property type="entry name" value="Znf_Dof"/>
</dbReference>
<organism evidence="12 13">
    <name type="scientific">Camelina sativa</name>
    <name type="common">False flax</name>
    <name type="synonym">Myagrum sativum</name>
    <dbReference type="NCBI Taxonomy" id="90675"/>
    <lineage>
        <taxon>Eukaryota</taxon>
        <taxon>Viridiplantae</taxon>
        <taxon>Streptophyta</taxon>
        <taxon>Embryophyta</taxon>
        <taxon>Tracheophyta</taxon>
        <taxon>Spermatophyta</taxon>
        <taxon>Magnoliopsida</taxon>
        <taxon>eudicotyledons</taxon>
        <taxon>Gunneridae</taxon>
        <taxon>Pentapetalae</taxon>
        <taxon>rosids</taxon>
        <taxon>malvids</taxon>
        <taxon>Brassicales</taxon>
        <taxon>Brassicaceae</taxon>
        <taxon>Camelineae</taxon>
        <taxon>Camelina</taxon>
    </lineage>
</organism>
<dbReference type="PROSITE" id="PS50884">
    <property type="entry name" value="ZF_DOF_2"/>
    <property type="match status" value="1"/>
</dbReference>
<sequence>MDNVNVLAKGENQLNGEKPPPQVCARCSSFNTKFCYFNNYSMSQPRYFCKECRRYWTQGGTLRNVPVGGGCRKPKRPRIEQSSVSQVAFFEHQPINHQPFRLVHENNESVGLFGGSSSPAAVAAVLGKHLGYLAELRGVTNVPQVRGHRPIVLDRLDFGEDSFQQDYYDVGNDLIGNPFINQSIGGGYVNNHNTCFINQVDLHKWNQSINNTMNVNHEASSSGSRGSSDTETNSNNGNKDQKHLFD</sequence>
<evidence type="ECO:0000256" key="10">
    <source>
        <dbReference type="SAM" id="MobiDB-lite"/>
    </source>
</evidence>
<keyword evidence="2 8" id="KW-0863">Zinc-finger</keyword>
<evidence type="ECO:0000256" key="9">
    <source>
        <dbReference type="RuleBase" id="RU369094"/>
    </source>
</evidence>
<name>A0ABM0UDE7_CAMSA</name>
<evidence type="ECO:0000256" key="5">
    <source>
        <dbReference type="ARBA" id="ARBA00023125"/>
    </source>
</evidence>
<evidence type="ECO:0000256" key="8">
    <source>
        <dbReference type="PROSITE-ProRule" id="PRU00071"/>
    </source>
</evidence>
<evidence type="ECO:0000259" key="11">
    <source>
        <dbReference type="PROSITE" id="PS50884"/>
    </source>
</evidence>
<keyword evidence="4 9" id="KW-0805">Transcription regulation</keyword>
<accession>A0ABM0UDE7</accession>
<keyword evidence="12" id="KW-1185">Reference proteome</keyword>
<dbReference type="InterPro" id="IPR045174">
    <property type="entry name" value="Dof"/>
</dbReference>
<comment type="function">
    <text evidence="9">Transcription factor that binds specifically to a 5'-AA[AG]G-3' consensus core sequence.</text>
</comment>
<dbReference type="GeneID" id="104722960"/>
<dbReference type="Proteomes" id="UP000694864">
    <property type="component" value="Chromosome 11"/>
</dbReference>
<keyword evidence="6 9" id="KW-0804">Transcription</keyword>
<keyword evidence="1 9" id="KW-0479">Metal-binding</keyword>
<dbReference type="PANTHER" id="PTHR31992:SF126">
    <property type="entry name" value="DOF ZINC FINGER PROTEIN DOF4.2-RELATED"/>
    <property type="match status" value="1"/>
</dbReference>
<evidence type="ECO:0000256" key="7">
    <source>
        <dbReference type="ARBA" id="ARBA00023242"/>
    </source>
</evidence>
<evidence type="ECO:0000256" key="3">
    <source>
        <dbReference type="ARBA" id="ARBA00022833"/>
    </source>
</evidence>
<keyword evidence="5 8" id="KW-0238">DNA-binding</keyword>
<gene>
    <name evidence="13" type="primary">LOC104722960</name>
</gene>